<gene>
    <name evidence="2" type="ORF">IAD19_03980</name>
</gene>
<dbReference type="AlphaFoldDB" id="A0A9D1IT51"/>
<protein>
    <submittedName>
        <fullName evidence="2">Uncharacterized protein</fullName>
    </submittedName>
</protein>
<accession>A0A9D1IT51</accession>
<feature type="compositionally biased region" description="Low complexity" evidence="1">
    <location>
        <begin position="46"/>
        <end position="56"/>
    </location>
</feature>
<sequence>MKESPKKQKGKRNLLLWLLLVILAVCVAILLFLYGQQSGYTILKPEPSQTESTTTSGEEKISLEAEDSTSKTSSRSSHTSSRSTTSRTGSQEETESSQVAESLSESLGETPTPILSQSEIGSAPADGSTPSGEEPQPDETNSQQISGLTIQWESQEQYAFALLWGEYAQQEPLFSALEEQGTPVIIYLYAAVGTDSVFWDNTYYCVFCYAGTGTMEQIYWDTTLLLEEVLSQQGRWEESAYVFQNFNPTNFTYGEAQALYVGRYFCSLESQQSLTQDRLEVWLLVLQGQEPGYGALLEKFYCLQGEYEGIVE</sequence>
<organism evidence="2 3">
    <name type="scientific">Candidatus Egerieicola faecale</name>
    <dbReference type="NCBI Taxonomy" id="2840774"/>
    <lineage>
        <taxon>Bacteria</taxon>
        <taxon>Bacillati</taxon>
        <taxon>Bacillota</taxon>
        <taxon>Clostridia</taxon>
        <taxon>Eubacteriales</taxon>
        <taxon>Oscillospiraceae</taxon>
        <taxon>Oscillospiraceae incertae sedis</taxon>
        <taxon>Candidatus Egerieicola</taxon>
    </lineage>
</organism>
<comment type="caution">
    <text evidence="2">The sequence shown here is derived from an EMBL/GenBank/DDBJ whole genome shotgun (WGS) entry which is preliminary data.</text>
</comment>
<name>A0A9D1IT51_9FIRM</name>
<feature type="compositionally biased region" description="Polar residues" evidence="1">
    <location>
        <begin position="98"/>
        <end position="120"/>
    </location>
</feature>
<evidence type="ECO:0000313" key="3">
    <source>
        <dbReference type="Proteomes" id="UP000824082"/>
    </source>
</evidence>
<proteinExistence type="predicted"/>
<dbReference type="Proteomes" id="UP000824082">
    <property type="component" value="Unassembled WGS sequence"/>
</dbReference>
<evidence type="ECO:0000313" key="2">
    <source>
        <dbReference type="EMBL" id="HIU41692.1"/>
    </source>
</evidence>
<reference evidence="2" key="2">
    <citation type="journal article" date="2021" name="PeerJ">
        <title>Extensive microbial diversity within the chicken gut microbiome revealed by metagenomics and culture.</title>
        <authorList>
            <person name="Gilroy R."/>
            <person name="Ravi A."/>
            <person name="Getino M."/>
            <person name="Pursley I."/>
            <person name="Horton D.L."/>
            <person name="Alikhan N.F."/>
            <person name="Baker D."/>
            <person name="Gharbi K."/>
            <person name="Hall N."/>
            <person name="Watson M."/>
            <person name="Adriaenssens E.M."/>
            <person name="Foster-Nyarko E."/>
            <person name="Jarju S."/>
            <person name="Secka A."/>
            <person name="Antonio M."/>
            <person name="Oren A."/>
            <person name="Chaudhuri R.R."/>
            <person name="La Ragione R."/>
            <person name="Hildebrand F."/>
            <person name="Pallen M.J."/>
        </authorList>
    </citation>
    <scope>NUCLEOTIDE SEQUENCE</scope>
    <source>
        <strain evidence="2">4509</strain>
    </source>
</reference>
<feature type="compositionally biased region" description="Low complexity" evidence="1">
    <location>
        <begin position="70"/>
        <end position="91"/>
    </location>
</feature>
<dbReference type="EMBL" id="DVMX01000078">
    <property type="protein sequence ID" value="HIU41692.1"/>
    <property type="molecule type" value="Genomic_DNA"/>
</dbReference>
<feature type="region of interest" description="Disordered" evidence="1">
    <location>
        <begin position="42"/>
        <end position="144"/>
    </location>
</feature>
<evidence type="ECO:0000256" key="1">
    <source>
        <dbReference type="SAM" id="MobiDB-lite"/>
    </source>
</evidence>
<reference evidence="2" key="1">
    <citation type="submission" date="2020-10" db="EMBL/GenBank/DDBJ databases">
        <authorList>
            <person name="Gilroy R."/>
        </authorList>
    </citation>
    <scope>NUCLEOTIDE SEQUENCE</scope>
    <source>
        <strain evidence="2">4509</strain>
    </source>
</reference>